<protein>
    <submittedName>
        <fullName evidence="1">NRDE family protein</fullName>
    </submittedName>
</protein>
<sequence length="255" mass="29364">MCLINFHFQDHPIYRLIVAANRDEFYERPTAPAHFWEDQPHLLAGRDLSQHGTWLGITKNGRFAALTNYRDPSEQKKEIRSRGEIVTAFLDSDMTAAEFLKSLQLKRSEYAGFNVIAGTVDELFYYSNVENEVKEISAGTHGLCNHFLNTPWPKVIKGKMDLHRIVEQKRAIQPSELFGVLQHAEPFPDEQLPNTGVGKQLERILSPLFIKSEGYGTRSSTVLLIDHENTITFVERTYRDGIFMEERSFSFRIEN</sequence>
<dbReference type="PANTHER" id="PTHR17985:SF8">
    <property type="entry name" value="TRANSPORT AND GOLGI ORGANIZATION PROTEIN 2 HOMOLOG"/>
    <property type="match status" value="1"/>
</dbReference>
<name>A0ABW3U0L1_9BACL</name>
<dbReference type="RefSeq" id="WP_381480432.1">
    <property type="nucleotide sequence ID" value="NZ_JBHTLT010000042.1"/>
</dbReference>
<keyword evidence="2" id="KW-1185">Reference proteome</keyword>
<dbReference type="EMBL" id="JBHTLT010000042">
    <property type="protein sequence ID" value="MFD1205233.1"/>
    <property type="molecule type" value="Genomic_DNA"/>
</dbReference>
<evidence type="ECO:0000313" key="2">
    <source>
        <dbReference type="Proteomes" id="UP001597231"/>
    </source>
</evidence>
<proteinExistence type="predicted"/>
<dbReference type="PANTHER" id="PTHR17985">
    <property type="entry name" value="SER/THR-RICH PROTEIN T10 IN DGCR REGION"/>
    <property type="match status" value="1"/>
</dbReference>
<dbReference type="Pfam" id="PF05742">
    <property type="entry name" value="TANGO2"/>
    <property type="match status" value="1"/>
</dbReference>
<dbReference type="Proteomes" id="UP001597231">
    <property type="component" value="Unassembled WGS sequence"/>
</dbReference>
<evidence type="ECO:0000313" key="1">
    <source>
        <dbReference type="EMBL" id="MFD1205233.1"/>
    </source>
</evidence>
<gene>
    <name evidence="1" type="ORF">ACFQ38_08965</name>
</gene>
<organism evidence="1 2">
    <name type="scientific">Sporosarcina contaminans</name>
    <dbReference type="NCBI Taxonomy" id="633403"/>
    <lineage>
        <taxon>Bacteria</taxon>
        <taxon>Bacillati</taxon>
        <taxon>Bacillota</taxon>
        <taxon>Bacilli</taxon>
        <taxon>Bacillales</taxon>
        <taxon>Caryophanaceae</taxon>
        <taxon>Sporosarcina</taxon>
    </lineage>
</organism>
<dbReference type="InterPro" id="IPR008551">
    <property type="entry name" value="TANGO2"/>
</dbReference>
<reference evidence="2" key="1">
    <citation type="journal article" date="2019" name="Int. J. Syst. Evol. Microbiol.">
        <title>The Global Catalogue of Microorganisms (GCM) 10K type strain sequencing project: providing services to taxonomists for standard genome sequencing and annotation.</title>
        <authorList>
            <consortium name="The Broad Institute Genomics Platform"/>
            <consortium name="The Broad Institute Genome Sequencing Center for Infectious Disease"/>
            <person name="Wu L."/>
            <person name="Ma J."/>
        </authorList>
    </citation>
    <scope>NUCLEOTIDE SEQUENCE [LARGE SCALE GENOMIC DNA]</scope>
    <source>
        <strain evidence="2">CCUG 53915</strain>
    </source>
</reference>
<comment type="caution">
    <text evidence="1">The sequence shown here is derived from an EMBL/GenBank/DDBJ whole genome shotgun (WGS) entry which is preliminary data.</text>
</comment>
<accession>A0ABW3U0L1</accession>